<name>A0A091C9I8_9ENTE</name>
<evidence type="ECO:0000313" key="2">
    <source>
        <dbReference type="Proteomes" id="UP000029380"/>
    </source>
</evidence>
<protein>
    <submittedName>
        <fullName evidence="1">Uncharacterized protein</fullName>
    </submittedName>
</protein>
<dbReference type="AlphaFoldDB" id="A0A091C9I8"/>
<organism evidence="1 2">
    <name type="scientific">Tetragenococcus muriaticus PMC-11-5</name>
    <dbReference type="NCBI Taxonomy" id="1302649"/>
    <lineage>
        <taxon>Bacteria</taxon>
        <taxon>Bacillati</taxon>
        <taxon>Bacillota</taxon>
        <taxon>Bacilli</taxon>
        <taxon>Lactobacillales</taxon>
        <taxon>Enterococcaceae</taxon>
        <taxon>Tetragenococcus</taxon>
    </lineage>
</organism>
<comment type="caution">
    <text evidence="1">The sequence shown here is derived from an EMBL/GenBank/DDBJ whole genome shotgun (WGS) entry which is preliminary data.</text>
</comment>
<accession>A0A091C9I8</accession>
<gene>
    <name evidence="1" type="ORF">TMUPMC115_0036</name>
</gene>
<proteinExistence type="predicted"/>
<dbReference type="EMBL" id="JPVU01000008">
    <property type="protein sequence ID" value="KFN93764.1"/>
    <property type="molecule type" value="Genomic_DNA"/>
</dbReference>
<dbReference type="PATRIC" id="fig|1302649.3.peg.36"/>
<evidence type="ECO:0000313" key="1">
    <source>
        <dbReference type="EMBL" id="KFN93764.1"/>
    </source>
</evidence>
<dbReference type="Proteomes" id="UP000029380">
    <property type="component" value="Unassembled WGS sequence"/>
</dbReference>
<reference evidence="1 2" key="1">
    <citation type="submission" date="2014-08" db="EMBL/GenBank/DDBJ databases">
        <title>Genome sequence of Tetragenococcus muriaticus.</title>
        <authorList>
            <person name="Chuea-nongthon C."/>
            <person name="Rodtong S."/>
            <person name="Yongsawatdigul J."/>
            <person name="Steele J.L."/>
            <person name="Liu X.-y."/>
            <person name="Speers J."/>
            <person name="Glasner J.D."/>
            <person name="Neeno-Eckwall E.C."/>
        </authorList>
    </citation>
    <scope>NUCLEOTIDE SEQUENCE [LARGE SCALE GENOMIC DNA]</scope>
    <source>
        <strain evidence="1 2">PMC-11-5</strain>
    </source>
</reference>
<sequence>MGYIHVKTGEIWKVNWLDGTTESLTESLANRILYLKEK</sequence>